<dbReference type="AlphaFoldDB" id="A0A380K079"/>
<evidence type="ECO:0000256" key="1">
    <source>
        <dbReference type="SAM" id="Phobius"/>
    </source>
</evidence>
<feature type="transmembrane region" description="Helical" evidence="1">
    <location>
        <begin position="112"/>
        <end position="134"/>
    </location>
</feature>
<gene>
    <name evidence="2" type="ORF">NCTC12224_00024</name>
</gene>
<evidence type="ECO:0000313" key="3">
    <source>
        <dbReference type="Proteomes" id="UP000254924"/>
    </source>
</evidence>
<dbReference type="Proteomes" id="UP000254924">
    <property type="component" value="Unassembled WGS sequence"/>
</dbReference>
<reference evidence="2 3" key="1">
    <citation type="submission" date="2018-06" db="EMBL/GenBank/DDBJ databases">
        <authorList>
            <consortium name="Pathogen Informatics"/>
            <person name="Doyle S."/>
        </authorList>
    </citation>
    <scope>NUCLEOTIDE SEQUENCE [LARGE SCALE GENOMIC DNA]</scope>
    <source>
        <strain evidence="2 3">NCTC12224</strain>
    </source>
</reference>
<organism evidence="2 3">
    <name type="scientific">Streptococcus hyointestinalis</name>
    <dbReference type="NCBI Taxonomy" id="1337"/>
    <lineage>
        <taxon>Bacteria</taxon>
        <taxon>Bacillati</taxon>
        <taxon>Bacillota</taxon>
        <taxon>Bacilli</taxon>
        <taxon>Lactobacillales</taxon>
        <taxon>Streptococcaceae</taxon>
        <taxon>Streptococcus</taxon>
    </lineage>
</organism>
<sequence>MATKEYFKRHYSPYFLEPYAVKLTNGELHVGDVDDTVIYEAELYIDETLEKNGEPRCYVIDDNTYYGHVPNIFAERQFGQKQVTFVMRLFYTSIAAALFIAFIAYNSGQTDYIQTFFGGVLIAAMAAFLTALFLTKFTYEPRPNDFGSANVEEAVQEQEPTPDDDYIDPDVEAFLFPQEEYVILEKYPENLEDYIENNEVAEPVLDSDISADKKNEEQLTKEGQAKDSLYNYILATRNLVTSGLNPEVTHDDLERYETIFKEKYGITVDEYDQNKH</sequence>
<keyword evidence="1" id="KW-0472">Membrane</keyword>
<evidence type="ECO:0000313" key="2">
    <source>
        <dbReference type="EMBL" id="SUN57940.1"/>
    </source>
</evidence>
<proteinExistence type="predicted"/>
<dbReference type="EMBL" id="UHFN01000002">
    <property type="protein sequence ID" value="SUN57940.1"/>
    <property type="molecule type" value="Genomic_DNA"/>
</dbReference>
<feature type="transmembrane region" description="Helical" evidence="1">
    <location>
        <begin position="85"/>
        <end position="106"/>
    </location>
</feature>
<keyword evidence="3" id="KW-1185">Reference proteome</keyword>
<keyword evidence="1" id="KW-1133">Transmembrane helix</keyword>
<keyword evidence="1" id="KW-0812">Transmembrane</keyword>
<protein>
    <submittedName>
        <fullName evidence="2">Uncharacterized protein</fullName>
    </submittedName>
</protein>
<accession>A0A380K079</accession>
<name>A0A380K079_9STRE</name>